<sequence>MELQGNHTKDEKNWLYKGKKLETVKEFKYLGYWFSRSGNYKKHTKWTSGKAHQALNSTWGVIKRSGRAALSNRLYLYNTLANSGALYGVEVWGWSQNPEFNRLYAGAHKMALGVAKNTPDYLWQTEAGVPSSLYVTKRRATMYLVDILKMEHNRWPWLALKEECRSILNGKASKWGEALVQALDEMKCQDIPRLIWQEAEVEEVQQRLEEGLMIMRNK</sequence>
<evidence type="ECO:0000313" key="2">
    <source>
        <dbReference type="Proteomes" id="UP000786811"/>
    </source>
</evidence>
<protein>
    <submittedName>
        <fullName evidence="1">Uncharacterized protein</fullName>
    </submittedName>
</protein>
<dbReference type="Proteomes" id="UP000786811">
    <property type="component" value="Unassembled WGS sequence"/>
</dbReference>
<reference evidence="1" key="1">
    <citation type="submission" date="2021-04" db="EMBL/GenBank/DDBJ databases">
        <authorList>
            <person name="Chebbi M.A.C M."/>
        </authorList>
    </citation>
    <scope>NUCLEOTIDE SEQUENCE</scope>
</reference>
<name>A0A8J2E0U2_COTCN</name>
<comment type="caution">
    <text evidence="1">The sequence shown here is derived from an EMBL/GenBank/DDBJ whole genome shotgun (WGS) entry which is preliminary data.</text>
</comment>
<evidence type="ECO:0000313" key="1">
    <source>
        <dbReference type="EMBL" id="CAG5073468.1"/>
    </source>
</evidence>
<gene>
    <name evidence="1" type="ORF">HICCMSTLAB_LOCUS411</name>
</gene>
<dbReference type="OrthoDB" id="7698720at2759"/>
<dbReference type="AlphaFoldDB" id="A0A8J2E0U2"/>
<keyword evidence="2" id="KW-1185">Reference proteome</keyword>
<accession>A0A8J2E0U2</accession>
<proteinExistence type="predicted"/>
<organism evidence="1 2">
    <name type="scientific">Cotesia congregata</name>
    <name type="common">Parasitoid wasp</name>
    <name type="synonym">Apanteles congregatus</name>
    <dbReference type="NCBI Taxonomy" id="51543"/>
    <lineage>
        <taxon>Eukaryota</taxon>
        <taxon>Metazoa</taxon>
        <taxon>Ecdysozoa</taxon>
        <taxon>Arthropoda</taxon>
        <taxon>Hexapoda</taxon>
        <taxon>Insecta</taxon>
        <taxon>Pterygota</taxon>
        <taxon>Neoptera</taxon>
        <taxon>Endopterygota</taxon>
        <taxon>Hymenoptera</taxon>
        <taxon>Apocrita</taxon>
        <taxon>Ichneumonoidea</taxon>
        <taxon>Braconidae</taxon>
        <taxon>Microgastrinae</taxon>
        <taxon>Cotesia</taxon>
    </lineage>
</organism>
<dbReference type="EMBL" id="CAJNRD030001114">
    <property type="protein sequence ID" value="CAG5073468.1"/>
    <property type="molecule type" value="Genomic_DNA"/>
</dbReference>